<dbReference type="Pfam" id="PF13649">
    <property type="entry name" value="Methyltransf_25"/>
    <property type="match status" value="1"/>
</dbReference>
<proteinExistence type="predicted"/>
<dbReference type="EMBL" id="CP134190">
    <property type="protein sequence ID" value="WPB06592.1"/>
    <property type="molecule type" value="Genomic_DNA"/>
</dbReference>
<dbReference type="InterPro" id="IPR041698">
    <property type="entry name" value="Methyltransf_25"/>
</dbReference>
<dbReference type="SUPFAM" id="SSF53335">
    <property type="entry name" value="S-adenosyl-L-methionine-dependent methyltransferases"/>
    <property type="match status" value="1"/>
</dbReference>
<dbReference type="Proteomes" id="UP000230605">
    <property type="component" value="Chromosome 7"/>
</dbReference>
<evidence type="ECO:0000313" key="3">
    <source>
        <dbReference type="EMBL" id="WPB06592.1"/>
    </source>
</evidence>
<protein>
    <recommendedName>
        <fullName evidence="1">Methyltransferase domain-containing protein</fullName>
    </recommendedName>
</protein>
<evidence type="ECO:0000313" key="5">
    <source>
        <dbReference type="Proteomes" id="UP001302367"/>
    </source>
</evidence>
<evidence type="ECO:0000313" key="4">
    <source>
        <dbReference type="Proteomes" id="UP000230605"/>
    </source>
</evidence>
<name>A0A2G5HFU2_CERBT</name>
<feature type="domain" description="Methyltransferase" evidence="1">
    <location>
        <begin position="48"/>
        <end position="143"/>
    </location>
</feature>
<evidence type="ECO:0000313" key="2">
    <source>
        <dbReference type="EMBL" id="PIA91417.1"/>
    </source>
</evidence>
<accession>A0A2G5HFU2</accession>
<dbReference type="Gene3D" id="3.40.50.150">
    <property type="entry name" value="Vaccinia Virus protein VP39"/>
    <property type="match status" value="1"/>
</dbReference>
<sequence length="282" mass="30795">MADKKEGWSATAQAYSTKIAHLTGQGGEALLSLLTSNFPPPDPQSAYILDAGAGTGVFTKLLSTTYPNIHIHATDFAPSMLSLLQTQNLPNTTTQILDSSQDHISQGLRPNTFSHVFSTFLIQFLPGEGPKTAIQEMTRTLKPQTGLLGTAIWTKSSMHEPWDLACSNLDPSYIPPSASNPFGQVMKNIQNLEDAYREAGLLDVVSEEKELWFECKSGEEFADYFIDSKNPAFMTMQKGWKGDVEVVRKEMANVAREKFGSGDGKVRIPMVAGCAVGRKAES</sequence>
<dbReference type="AlphaFoldDB" id="A0A2G5HFU2"/>
<dbReference type="EMBL" id="LKMD01000106">
    <property type="protein sequence ID" value="PIA91417.1"/>
    <property type="molecule type" value="Genomic_DNA"/>
</dbReference>
<reference evidence="2 4" key="1">
    <citation type="submission" date="2015-10" db="EMBL/GenBank/DDBJ databases">
        <title>The cercosporin biosynthetic gene cluster was horizontally transferred to several fungal lineages and shown to be expanded in Cercospora beticola based on microsynteny with recipient genomes.</title>
        <authorList>
            <person name="De Jonge R."/>
            <person name="Ebert M.K."/>
            <person name="Suttle J.C."/>
            <person name="Jurick Ii W.M."/>
            <person name="Secor G.A."/>
            <person name="Thomma B.P."/>
            <person name="Van De Peer Y."/>
            <person name="Bolton M.D."/>
        </authorList>
    </citation>
    <scope>NUCLEOTIDE SEQUENCE [LARGE SCALE GENOMIC DNA]</scope>
    <source>
        <strain evidence="2 4">09-40</strain>
    </source>
</reference>
<dbReference type="Proteomes" id="UP001302367">
    <property type="component" value="Chromosome 7"/>
</dbReference>
<reference evidence="3 5" key="2">
    <citation type="submission" date="2023-09" db="EMBL/GenBank/DDBJ databases">
        <title>Complete-Gapless Cercospora beticola genome.</title>
        <authorList>
            <person name="Wyatt N.A."/>
            <person name="Spanner R.E."/>
            <person name="Bolton M.D."/>
        </authorList>
    </citation>
    <scope>NUCLEOTIDE SEQUENCE [LARGE SCALE GENOMIC DNA]</scope>
    <source>
        <strain evidence="3">Cb09-40</strain>
    </source>
</reference>
<keyword evidence="5" id="KW-1185">Reference proteome</keyword>
<dbReference type="CDD" id="cd02440">
    <property type="entry name" value="AdoMet_MTases"/>
    <property type="match status" value="1"/>
</dbReference>
<organism evidence="2 4">
    <name type="scientific">Cercospora beticola</name>
    <name type="common">Sugarbeet leaf spot fungus</name>
    <dbReference type="NCBI Taxonomy" id="122368"/>
    <lineage>
        <taxon>Eukaryota</taxon>
        <taxon>Fungi</taxon>
        <taxon>Dikarya</taxon>
        <taxon>Ascomycota</taxon>
        <taxon>Pezizomycotina</taxon>
        <taxon>Dothideomycetes</taxon>
        <taxon>Dothideomycetidae</taxon>
        <taxon>Mycosphaerellales</taxon>
        <taxon>Mycosphaerellaceae</taxon>
        <taxon>Cercospora</taxon>
    </lineage>
</organism>
<dbReference type="InterPro" id="IPR029063">
    <property type="entry name" value="SAM-dependent_MTases_sf"/>
</dbReference>
<evidence type="ECO:0000259" key="1">
    <source>
        <dbReference type="Pfam" id="PF13649"/>
    </source>
</evidence>
<gene>
    <name evidence="2" type="ORF">CB0940_09123</name>
    <name evidence="3" type="ORF">RHO25_011249</name>
</gene>
<dbReference type="OrthoDB" id="2013972at2759"/>